<feature type="domain" description="Inositol polyphosphate-related phosphatase" evidence="2">
    <location>
        <begin position="279"/>
        <end position="588"/>
    </location>
</feature>
<accession>A0AAD3Y9W7</accession>
<dbReference type="GO" id="GO:0004439">
    <property type="term" value="F:phosphatidylinositol-4,5-bisphosphate 5-phosphatase activity"/>
    <property type="evidence" value="ECO:0007669"/>
    <property type="project" value="TreeGrafter"/>
</dbReference>
<dbReference type="InterPro" id="IPR008936">
    <property type="entry name" value="Rho_GTPase_activation_prot"/>
</dbReference>
<dbReference type="InterPro" id="IPR013783">
    <property type="entry name" value="Ig-like_fold"/>
</dbReference>
<dbReference type="Pfam" id="PF21310">
    <property type="entry name" value="OCRL-like_ASH"/>
    <property type="match status" value="1"/>
</dbReference>
<gene>
    <name evidence="3" type="ORF">CspeluHIS016_0108330</name>
</gene>
<evidence type="ECO:0000313" key="3">
    <source>
        <dbReference type="EMBL" id="GMK54247.1"/>
    </source>
</evidence>
<feature type="region of interest" description="Disordered" evidence="1">
    <location>
        <begin position="849"/>
        <end position="888"/>
    </location>
</feature>
<dbReference type="InterPro" id="IPR000300">
    <property type="entry name" value="IPPc"/>
</dbReference>
<protein>
    <recommendedName>
        <fullName evidence="2">Inositol polyphosphate-related phosphatase domain-containing protein</fullName>
    </recommendedName>
</protein>
<feature type="compositionally biased region" description="Polar residues" evidence="1">
    <location>
        <begin position="849"/>
        <end position="867"/>
    </location>
</feature>
<feature type="region of interest" description="Disordered" evidence="1">
    <location>
        <begin position="190"/>
        <end position="258"/>
    </location>
</feature>
<feature type="compositionally biased region" description="Polar residues" evidence="1">
    <location>
        <begin position="32"/>
        <end position="41"/>
    </location>
</feature>
<feature type="region of interest" description="Disordered" evidence="1">
    <location>
        <begin position="1"/>
        <end position="43"/>
    </location>
</feature>
<dbReference type="EMBL" id="BTCM01000001">
    <property type="protein sequence ID" value="GMK54247.1"/>
    <property type="molecule type" value="Genomic_DNA"/>
</dbReference>
<feature type="region of interest" description="Disordered" evidence="1">
    <location>
        <begin position="784"/>
        <end position="833"/>
    </location>
</feature>
<dbReference type="GO" id="GO:0046856">
    <property type="term" value="P:phosphatidylinositol dephosphorylation"/>
    <property type="evidence" value="ECO:0007669"/>
    <property type="project" value="InterPro"/>
</dbReference>
<comment type="caution">
    <text evidence="3">The sequence shown here is derived from an EMBL/GenBank/DDBJ whole genome shotgun (WGS) entry which is preliminary data.</text>
</comment>
<evidence type="ECO:0000313" key="4">
    <source>
        <dbReference type="Proteomes" id="UP001222932"/>
    </source>
</evidence>
<dbReference type="Proteomes" id="UP001222932">
    <property type="component" value="Unassembled WGS sequence"/>
</dbReference>
<dbReference type="Pfam" id="PF22669">
    <property type="entry name" value="Exo_endo_phos2"/>
    <property type="match status" value="1"/>
</dbReference>
<dbReference type="Gene3D" id="3.60.10.10">
    <property type="entry name" value="Endonuclease/exonuclease/phosphatase"/>
    <property type="match status" value="1"/>
</dbReference>
<reference evidence="3" key="1">
    <citation type="journal article" date="2023" name="BMC Genomics">
        <title>Chromosome-level genome assemblies of Cutaneotrichosporon spp. (Trichosporonales, Basidiomycota) reveal imbalanced evolution between nucleotide sequences and chromosome synteny.</title>
        <authorList>
            <person name="Kobayashi Y."/>
            <person name="Kayamori A."/>
            <person name="Aoki K."/>
            <person name="Shiwa Y."/>
            <person name="Matsutani M."/>
            <person name="Fujita N."/>
            <person name="Sugita T."/>
            <person name="Iwasaki W."/>
            <person name="Tanaka N."/>
            <person name="Takashima M."/>
        </authorList>
    </citation>
    <scope>NUCLEOTIDE SEQUENCE</scope>
    <source>
        <strain evidence="3">HIS016</strain>
    </source>
</reference>
<evidence type="ECO:0000259" key="2">
    <source>
        <dbReference type="SMART" id="SM00128"/>
    </source>
</evidence>
<dbReference type="Gene3D" id="2.60.40.10">
    <property type="entry name" value="Immunoglobulins"/>
    <property type="match status" value="1"/>
</dbReference>
<feature type="compositionally biased region" description="Basic and acidic residues" evidence="1">
    <location>
        <begin position="230"/>
        <end position="246"/>
    </location>
</feature>
<dbReference type="InterPro" id="IPR046985">
    <property type="entry name" value="IP5"/>
</dbReference>
<reference evidence="3" key="2">
    <citation type="submission" date="2023-06" db="EMBL/GenBank/DDBJ databases">
        <authorList>
            <person name="Kobayashi Y."/>
            <person name="Kayamori A."/>
            <person name="Aoki K."/>
            <person name="Shiwa Y."/>
            <person name="Fujita N."/>
            <person name="Sugita T."/>
            <person name="Iwasaki W."/>
            <person name="Tanaka N."/>
            <person name="Takashima M."/>
        </authorList>
    </citation>
    <scope>NUCLEOTIDE SEQUENCE</scope>
    <source>
        <strain evidence="3">HIS016</strain>
    </source>
</reference>
<dbReference type="InterPro" id="IPR048869">
    <property type="entry name" value="OCRL-1_2_ASH"/>
</dbReference>
<feature type="compositionally biased region" description="Polar residues" evidence="1">
    <location>
        <begin position="190"/>
        <end position="210"/>
    </location>
</feature>
<dbReference type="InterPro" id="IPR036691">
    <property type="entry name" value="Endo/exonu/phosph_ase_sf"/>
</dbReference>
<dbReference type="SMART" id="SM00128">
    <property type="entry name" value="IPPc"/>
    <property type="match status" value="1"/>
</dbReference>
<dbReference type="AlphaFoldDB" id="A0AAD3Y9W7"/>
<proteinExistence type="predicted"/>
<dbReference type="SUPFAM" id="SSF56219">
    <property type="entry name" value="DNase I-like"/>
    <property type="match status" value="1"/>
</dbReference>
<keyword evidence="4" id="KW-1185">Reference proteome</keyword>
<dbReference type="Gene3D" id="1.10.555.10">
    <property type="entry name" value="Rho GTPase activation protein"/>
    <property type="match status" value="1"/>
</dbReference>
<sequence>MAPSAPSPPPPLPYDSYSSSPSAPQPPHPAPETQTPFTDLSRTGDRVVLSSACRLKTSQGRIDAEVVVLASGSQPMEESAVLIVAGGSQPRIAYALPVTPSMVVALGQAPPSPSTSFFAQSSRPYIEVSITGTPVSLTGPPVPQTVELLFPGGDVRGVQEFVKQTRAVISASYFTSSSYGWLACYPITAPSSPSESRTSAPASDVQSEATTVDAKAAGQGASEPEDASESEGKAEGEGQVEPKEGETEQYPNPHVEGFSRPGFLRKRLFSRQDKWSIREPVSIRIVTYNVNDRVPPPGTKELAPILGYGAEDILVVGIQEADLRSQSLLVSQGADRANAWEVAIFDGLREKEDAYETVAVTQYVGVILLVFAKTPLRPYVRMVQTAARGIGLWGFGGNKAGVALRMKVHDTTICFVNSHLAAFASQLARRRLDYHALRTTLTFDLMPGLHPPTEAYYPGNGQLTVDDADFWFGDLNYRIELEEKEIHALLETGQYDTLLSADQLKTDMADGHSFVGFSEPRIAFKPSFKYVHGSVTLDPKREPAYCDRVLYIARNNEVTPNRYACHDVLWSDHLPVTATFSLDARMVDEAKRTDELLKCQGELDRLDEMYRPSLAVDIKDVEFGDILYRRPVVREVTLRNTGRVPARFSFREPAPGKSICMPWYWLFPAAGIVPAGEEVVLKLTACVDRTLSAGLTCDGEMNDVLVLQVQGGKDSFITVQGSFVPTIIGLPLDVVPDLSDVIRNVSPAERRALLSESDEWAEAEAEAKRSHELPAVAMQSLGLGQDESKPVDGEAQAKGPEPDAESAGSTKAGDSAVTETKSAQDAGAGPEIDSDLDADAAVAQLALDTTISGPRTPTTPVYSSAALTTPTSSGSRPRKSKRSGTRPPREVWRLLERLMEDGIGVSRLWTTEPNYHAVLAVIDALDTGAPLPDDMHAVANTLLHILYALPVPLVGSAKFPPSSPMEPDEAFAVVEHLEGVHANVLIGLVSVARLCSDGEVDDESVLALAAAIFGEPIKDREGLVLALLEG</sequence>
<dbReference type="PANTHER" id="PTHR11200">
    <property type="entry name" value="INOSITOL 5-PHOSPHATASE"/>
    <property type="match status" value="1"/>
</dbReference>
<organism evidence="3 4">
    <name type="scientific">Cutaneotrichosporon spelunceum</name>
    <dbReference type="NCBI Taxonomy" id="1672016"/>
    <lineage>
        <taxon>Eukaryota</taxon>
        <taxon>Fungi</taxon>
        <taxon>Dikarya</taxon>
        <taxon>Basidiomycota</taxon>
        <taxon>Agaricomycotina</taxon>
        <taxon>Tremellomycetes</taxon>
        <taxon>Trichosporonales</taxon>
        <taxon>Trichosporonaceae</taxon>
        <taxon>Cutaneotrichosporon</taxon>
    </lineage>
</organism>
<dbReference type="SUPFAM" id="SSF48350">
    <property type="entry name" value="GTPase activation domain, GAP"/>
    <property type="match status" value="1"/>
</dbReference>
<evidence type="ECO:0000256" key="1">
    <source>
        <dbReference type="SAM" id="MobiDB-lite"/>
    </source>
</evidence>
<feature type="compositionally biased region" description="Pro residues" evidence="1">
    <location>
        <begin position="1"/>
        <end position="13"/>
    </location>
</feature>
<name>A0AAD3Y9W7_9TREE</name>
<dbReference type="PANTHER" id="PTHR11200:SF300">
    <property type="entry name" value="TYPE II INOSITOL 1,4,5-TRISPHOSPHATE 5-PHOSPHATASE"/>
    <property type="match status" value="1"/>
</dbReference>